<proteinExistence type="predicted"/>
<accession>A0ACC3BFM6</accession>
<reference evidence="1 2" key="1">
    <citation type="journal article" date="2023" name="ACS Omega">
        <title>Identification of the Neoaspergillic Acid Biosynthesis Gene Cluster by Establishing an In Vitro CRISPR-Ribonucleoprotein Genetic System in Aspergillus melleus.</title>
        <authorList>
            <person name="Yuan B."/>
            <person name="Grau M.F."/>
            <person name="Murata R.M."/>
            <person name="Torok T."/>
            <person name="Venkateswaran K."/>
            <person name="Stajich J.E."/>
            <person name="Wang C.C.C."/>
        </authorList>
    </citation>
    <scope>NUCLEOTIDE SEQUENCE [LARGE SCALE GENOMIC DNA]</scope>
    <source>
        <strain evidence="1 2">IMV 1140</strain>
    </source>
</reference>
<gene>
    <name evidence="1" type="ORF">N8T08_006609</name>
</gene>
<organism evidence="1 2">
    <name type="scientific">Aspergillus melleus</name>
    <dbReference type="NCBI Taxonomy" id="138277"/>
    <lineage>
        <taxon>Eukaryota</taxon>
        <taxon>Fungi</taxon>
        <taxon>Dikarya</taxon>
        <taxon>Ascomycota</taxon>
        <taxon>Pezizomycotina</taxon>
        <taxon>Eurotiomycetes</taxon>
        <taxon>Eurotiomycetidae</taxon>
        <taxon>Eurotiales</taxon>
        <taxon>Aspergillaceae</taxon>
        <taxon>Aspergillus</taxon>
        <taxon>Aspergillus subgen. Circumdati</taxon>
    </lineage>
</organism>
<evidence type="ECO:0000313" key="1">
    <source>
        <dbReference type="EMBL" id="KAK1149386.1"/>
    </source>
</evidence>
<evidence type="ECO:0000313" key="2">
    <source>
        <dbReference type="Proteomes" id="UP001177260"/>
    </source>
</evidence>
<name>A0ACC3BFM6_9EURO</name>
<comment type="caution">
    <text evidence="1">The sequence shown here is derived from an EMBL/GenBank/DDBJ whole genome shotgun (WGS) entry which is preliminary data.</text>
</comment>
<sequence length="122" mass="13009">MVQGSLKKAKANTASTKRYSPLSFPPPQDPASASKQAIGHSDMQMHHAPPTALGPKPGPRQIAPKKASLVKQKKITKKLTAGLVTRTERSLAERAGHLELLAGGKKDKKKTAEKGKQQGAKK</sequence>
<dbReference type="Proteomes" id="UP001177260">
    <property type="component" value="Unassembled WGS sequence"/>
</dbReference>
<protein>
    <submittedName>
        <fullName evidence="1">Uncharacterized protein</fullName>
    </submittedName>
</protein>
<dbReference type="EMBL" id="JAOPJF010000004">
    <property type="protein sequence ID" value="KAK1149386.1"/>
    <property type="molecule type" value="Genomic_DNA"/>
</dbReference>
<keyword evidence="2" id="KW-1185">Reference proteome</keyword>